<evidence type="ECO:0000313" key="1">
    <source>
        <dbReference type="EMBL" id="MDQ0320322.1"/>
    </source>
</evidence>
<comment type="caution">
    <text evidence="1">The sequence shown here is derived from an EMBL/GenBank/DDBJ whole genome shotgun (WGS) entry which is preliminary data.</text>
</comment>
<dbReference type="RefSeq" id="WP_307229977.1">
    <property type="nucleotide sequence ID" value="NZ_JAUSVF010000001.1"/>
</dbReference>
<reference evidence="1 2" key="1">
    <citation type="submission" date="2023-07" db="EMBL/GenBank/DDBJ databases">
        <title>Genomic Encyclopedia of Type Strains, Phase IV (KMG-IV): sequencing the most valuable type-strain genomes for metagenomic binning, comparative biology and taxonomic classification.</title>
        <authorList>
            <person name="Goeker M."/>
        </authorList>
    </citation>
    <scope>NUCLEOTIDE SEQUENCE [LARGE SCALE GENOMIC DNA]</scope>
    <source>
        <strain evidence="1 2">DSM 1112</strain>
    </source>
</reference>
<name>A0ABU0BQ04_9HYPH</name>
<sequence>MATAFPSEKGRSPQDQSADIIGYVRHMLGELRTMAASQREELLVYLIEMAAVEAGDIVSRNTSSYREVNGNKAAGMAVKATGKI</sequence>
<organism evidence="1 2">
    <name type="scientific">Pararhizobium capsulatum DSM 1112</name>
    <dbReference type="NCBI Taxonomy" id="1121113"/>
    <lineage>
        <taxon>Bacteria</taxon>
        <taxon>Pseudomonadati</taxon>
        <taxon>Pseudomonadota</taxon>
        <taxon>Alphaproteobacteria</taxon>
        <taxon>Hyphomicrobiales</taxon>
        <taxon>Rhizobiaceae</taxon>
        <taxon>Rhizobium/Agrobacterium group</taxon>
        <taxon>Pararhizobium</taxon>
    </lineage>
</organism>
<dbReference type="Proteomes" id="UP001230207">
    <property type="component" value="Unassembled WGS sequence"/>
</dbReference>
<keyword evidence="2" id="KW-1185">Reference proteome</keyword>
<accession>A0ABU0BQ04</accession>
<proteinExistence type="predicted"/>
<dbReference type="EMBL" id="JAUSVF010000001">
    <property type="protein sequence ID" value="MDQ0320322.1"/>
    <property type="molecule type" value="Genomic_DNA"/>
</dbReference>
<gene>
    <name evidence="1" type="ORF">QO002_002460</name>
</gene>
<protein>
    <submittedName>
        <fullName evidence="1">Uncharacterized protein</fullName>
    </submittedName>
</protein>
<evidence type="ECO:0000313" key="2">
    <source>
        <dbReference type="Proteomes" id="UP001230207"/>
    </source>
</evidence>